<proteinExistence type="predicted"/>
<protein>
    <submittedName>
        <fullName evidence="2">Uncharacterized protein</fullName>
    </submittedName>
</protein>
<comment type="caution">
    <text evidence="2">The sequence shown here is derived from an EMBL/GenBank/DDBJ whole genome shotgun (WGS) entry which is preliminary data.</text>
</comment>
<feature type="compositionally biased region" description="Polar residues" evidence="1">
    <location>
        <begin position="27"/>
        <end position="47"/>
    </location>
</feature>
<reference evidence="2 3" key="1">
    <citation type="submission" date="2024-11" db="EMBL/GenBank/DDBJ databases">
        <title>Chromosome-level genome assembly of the freshwater bivalve Anodonta woodiana.</title>
        <authorList>
            <person name="Chen X."/>
        </authorList>
    </citation>
    <scope>NUCLEOTIDE SEQUENCE [LARGE SCALE GENOMIC DNA]</scope>
    <source>
        <strain evidence="2">MN2024</strain>
        <tissue evidence="2">Gills</tissue>
    </source>
</reference>
<dbReference type="AlphaFoldDB" id="A0ABD3UYG9"/>
<evidence type="ECO:0000313" key="2">
    <source>
        <dbReference type="EMBL" id="KAL3854066.1"/>
    </source>
</evidence>
<sequence>MNKGVTPHNYNQRSRFGPELLRPSDFTPPTYTSTPKATAPQPSNDLPVTPTRCCNSIYIASNYISTTNFAFDNPDLRYEHNNHA</sequence>
<dbReference type="Proteomes" id="UP001634394">
    <property type="component" value="Unassembled WGS sequence"/>
</dbReference>
<name>A0ABD3UYG9_SINWO</name>
<evidence type="ECO:0000313" key="3">
    <source>
        <dbReference type="Proteomes" id="UP001634394"/>
    </source>
</evidence>
<evidence type="ECO:0000256" key="1">
    <source>
        <dbReference type="SAM" id="MobiDB-lite"/>
    </source>
</evidence>
<organism evidence="2 3">
    <name type="scientific">Sinanodonta woodiana</name>
    <name type="common">Chinese pond mussel</name>
    <name type="synonym">Anodonta woodiana</name>
    <dbReference type="NCBI Taxonomy" id="1069815"/>
    <lineage>
        <taxon>Eukaryota</taxon>
        <taxon>Metazoa</taxon>
        <taxon>Spiralia</taxon>
        <taxon>Lophotrochozoa</taxon>
        <taxon>Mollusca</taxon>
        <taxon>Bivalvia</taxon>
        <taxon>Autobranchia</taxon>
        <taxon>Heteroconchia</taxon>
        <taxon>Palaeoheterodonta</taxon>
        <taxon>Unionida</taxon>
        <taxon>Unionoidea</taxon>
        <taxon>Unionidae</taxon>
        <taxon>Unioninae</taxon>
        <taxon>Sinanodonta</taxon>
    </lineage>
</organism>
<feature type="region of interest" description="Disordered" evidence="1">
    <location>
        <begin position="1"/>
        <end position="47"/>
    </location>
</feature>
<keyword evidence="3" id="KW-1185">Reference proteome</keyword>
<dbReference type="EMBL" id="JBJQND010000014">
    <property type="protein sequence ID" value="KAL3854066.1"/>
    <property type="molecule type" value="Genomic_DNA"/>
</dbReference>
<accession>A0ABD3UYG9</accession>
<gene>
    <name evidence="2" type="ORF">ACJMK2_013347</name>
</gene>